<dbReference type="PROSITE" id="PS00061">
    <property type="entry name" value="ADH_SHORT"/>
    <property type="match status" value="1"/>
</dbReference>
<dbReference type="PANTHER" id="PTHR43639:SF1">
    <property type="entry name" value="SHORT-CHAIN DEHYDROGENASE_REDUCTASE FAMILY PROTEIN"/>
    <property type="match status" value="1"/>
</dbReference>
<sequence length="233" mass="23893">MPDAVRSPGTPTSGVVLVTGAARATSIAAGIVPRLRADGWTVATSDLHDSDHDADLASATAPQELLDAVVAAHGPVRALVLSHAHCVESGVLDTTAESFDRHVAVNARATLLLIAAFARQVPDGGGAVVALTSDHTTGNLPYGSSKGALDRIVVSAARELGPRGISANVLNPGPVDTGWMDDELRASLVPHHPLGRLGTPTDIAGVVSFLLSPEGRWISGQLLQADGGFSARY</sequence>
<dbReference type="PANTHER" id="PTHR43639">
    <property type="entry name" value="OXIDOREDUCTASE, SHORT-CHAIN DEHYDROGENASE/REDUCTASE FAMILY (AFU_ORTHOLOGUE AFUA_5G02870)"/>
    <property type="match status" value="1"/>
</dbReference>
<evidence type="ECO:0000313" key="4">
    <source>
        <dbReference type="Proteomes" id="UP001361570"/>
    </source>
</evidence>
<protein>
    <submittedName>
        <fullName evidence="3">SDR family oxidoreductase</fullName>
    </submittedName>
</protein>
<gene>
    <name evidence="3" type="ORF">TEK04_00470</name>
</gene>
<dbReference type="Gene3D" id="3.40.50.720">
    <property type="entry name" value="NAD(P)-binding Rossmann-like Domain"/>
    <property type="match status" value="1"/>
</dbReference>
<dbReference type="PRINTS" id="PR00081">
    <property type="entry name" value="GDHRDH"/>
</dbReference>
<dbReference type="InterPro" id="IPR002347">
    <property type="entry name" value="SDR_fam"/>
</dbReference>
<keyword evidence="4" id="KW-1185">Reference proteome</keyword>
<comment type="similarity">
    <text evidence="1">Belongs to the short-chain dehydrogenases/reductases (SDR) family.</text>
</comment>
<proteinExistence type="inferred from homology"/>
<dbReference type="SUPFAM" id="SSF51735">
    <property type="entry name" value="NAD(P)-binding Rossmann-fold domains"/>
    <property type="match status" value="1"/>
</dbReference>
<accession>A0ABU8DQ07</accession>
<dbReference type="InterPro" id="IPR036291">
    <property type="entry name" value="NAD(P)-bd_dom_sf"/>
</dbReference>
<dbReference type="EMBL" id="JBAPLU010000001">
    <property type="protein sequence ID" value="MEI4270184.1"/>
    <property type="molecule type" value="Genomic_DNA"/>
</dbReference>
<reference evidence="3 4" key="1">
    <citation type="submission" date="2024-03" db="EMBL/GenBank/DDBJ databases">
        <title>Draft genome sequence of Klenkia sp. LSe6-5.</title>
        <authorList>
            <person name="Duangmal K."/>
            <person name="Chantavorakit T."/>
        </authorList>
    </citation>
    <scope>NUCLEOTIDE SEQUENCE [LARGE SCALE GENOMIC DNA]</scope>
    <source>
        <strain evidence="3 4">LSe6-5</strain>
    </source>
</reference>
<keyword evidence="2" id="KW-0560">Oxidoreductase</keyword>
<dbReference type="InterPro" id="IPR020904">
    <property type="entry name" value="Sc_DH/Rdtase_CS"/>
</dbReference>
<name>A0ABU8DQ07_9ACTN</name>
<dbReference type="RefSeq" id="WP_336402317.1">
    <property type="nucleotide sequence ID" value="NZ_JBAPLU010000001.1"/>
</dbReference>
<evidence type="ECO:0000256" key="1">
    <source>
        <dbReference type="ARBA" id="ARBA00006484"/>
    </source>
</evidence>
<dbReference type="Proteomes" id="UP001361570">
    <property type="component" value="Unassembled WGS sequence"/>
</dbReference>
<dbReference type="Pfam" id="PF13561">
    <property type="entry name" value="adh_short_C2"/>
    <property type="match status" value="1"/>
</dbReference>
<evidence type="ECO:0000256" key="2">
    <source>
        <dbReference type="ARBA" id="ARBA00023002"/>
    </source>
</evidence>
<evidence type="ECO:0000313" key="3">
    <source>
        <dbReference type="EMBL" id="MEI4270184.1"/>
    </source>
</evidence>
<dbReference type="CDD" id="cd05233">
    <property type="entry name" value="SDR_c"/>
    <property type="match status" value="1"/>
</dbReference>
<organism evidence="3 4">
    <name type="scientific">Klenkia sesuvii</name>
    <dbReference type="NCBI Taxonomy" id="3103137"/>
    <lineage>
        <taxon>Bacteria</taxon>
        <taxon>Bacillati</taxon>
        <taxon>Actinomycetota</taxon>
        <taxon>Actinomycetes</taxon>
        <taxon>Geodermatophilales</taxon>
        <taxon>Geodermatophilaceae</taxon>
        <taxon>Klenkia</taxon>
    </lineage>
</organism>
<comment type="caution">
    <text evidence="3">The sequence shown here is derived from an EMBL/GenBank/DDBJ whole genome shotgun (WGS) entry which is preliminary data.</text>
</comment>